<dbReference type="OrthoDB" id="3761148at2759"/>
<accession>A0A9P6KPK7</accession>
<reference evidence="2" key="1">
    <citation type="journal article" date="2020" name="Mol. Plant Microbe Interact.">
        <title>Genome Sequence of the Biocontrol Agent Coniothyrium minitans strain Conio (IMI 134523).</title>
        <authorList>
            <person name="Patel D."/>
            <person name="Shittu T.A."/>
            <person name="Baroncelli R."/>
            <person name="Muthumeenakshi S."/>
            <person name="Osborne T.H."/>
            <person name="Janganan T.K."/>
            <person name="Sreenivasaprasad S."/>
        </authorList>
    </citation>
    <scope>NUCLEOTIDE SEQUENCE</scope>
    <source>
        <strain evidence="2">Conio</strain>
    </source>
</reference>
<comment type="caution">
    <text evidence="2">The sequence shown here is derived from an EMBL/GenBank/DDBJ whole genome shotgun (WGS) entry which is preliminary data.</text>
</comment>
<dbReference type="Proteomes" id="UP000756921">
    <property type="component" value="Unassembled WGS sequence"/>
</dbReference>
<proteinExistence type="predicted"/>
<evidence type="ECO:0000313" key="3">
    <source>
        <dbReference type="Proteomes" id="UP000756921"/>
    </source>
</evidence>
<keyword evidence="3" id="KW-1185">Reference proteome</keyword>
<organism evidence="2 3">
    <name type="scientific">Paraphaeosphaeria minitans</name>
    <dbReference type="NCBI Taxonomy" id="565426"/>
    <lineage>
        <taxon>Eukaryota</taxon>
        <taxon>Fungi</taxon>
        <taxon>Dikarya</taxon>
        <taxon>Ascomycota</taxon>
        <taxon>Pezizomycotina</taxon>
        <taxon>Dothideomycetes</taxon>
        <taxon>Pleosporomycetidae</taxon>
        <taxon>Pleosporales</taxon>
        <taxon>Massarineae</taxon>
        <taxon>Didymosphaeriaceae</taxon>
        <taxon>Paraphaeosphaeria</taxon>
    </lineage>
</organism>
<evidence type="ECO:0000313" key="2">
    <source>
        <dbReference type="EMBL" id="KAF9733689.1"/>
    </source>
</evidence>
<keyword evidence="1" id="KW-0175">Coiled coil</keyword>
<sequence>MLDFGDCARERGLRCNRATLLADNLLDLFTTRIAELYQSSHDTMDTFFLVRSSMFESGTTVPEAEAKAIELQSLVNRLEAKGSEVESLLRQVDPGAVGRLLVTLPEYRDLTEAQARSMILDYCEDVRLKFYWMRPQALAVKKMMIYGTLLQVKKARIEIC</sequence>
<evidence type="ECO:0000256" key="1">
    <source>
        <dbReference type="SAM" id="Coils"/>
    </source>
</evidence>
<dbReference type="EMBL" id="WJXW01000008">
    <property type="protein sequence ID" value="KAF9733689.1"/>
    <property type="molecule type" value="Genomic_DNA"/>
</dbReference>
<dbReference type="AlphaFoldDB" id="A0A9P6KPK7"/>
<feature type="coiled-coil region" evidence="1">
    <location>
        <begin position="61"/>
        <end position="91"/>
    </location>
</feature>
<name>A0A9P6KPK7_9PLEO</name>
<gene>
    <name evidence="2" type="ORF">PMIN01_08032</name>
</gene>
<protein>
    <submittedName>
        <fullName evidence="2">Uncharacterized protein</fullName>
    </submittedName>
</protein>